<evidence type="ECO:0000313" key="2">
    <source>
        <dbReference type="Proteomes" id="UP000199559"/>
    </source>
</evidence>
<name>A0A1I3KWX4_9FLAO</name>
<organism evidence="1 2">
    <name type="scientific">Olleya namhaensis</name>
    <dbReference type="NCBI Taxonomy" id="1144750"/>
    <lineage>
        <taxon>Bacteria</taxon>
        <taxon>Pseudomonadati</taxon>
        <taxon>Bacteroidota</taxon>
        <taxon>Flavobacteriia</taxon>
        <taxon>Flavobacteriales</taxon>
        <taxon>Flavobacteriaceae</taxon>
    </lineage>
</organism>
<keyword evidence="2" id="KW-1185">Reference proteome</keyword>
<reference evidence="2" key="1">
    <citation type="submission" date="2016-10" db="EMBL/GenBank/DDBJ databases">
        <authorList>
            <person name="Varghese N."/>
            <person name="Submissions S."/>
        </authorList>
    </citation>
    <scope>NUCLEOTIDE SEQUENCE [LARGE SCALE GENOMIC DNA]</scope>
    <source>
        <strain evidence="2">DSM 28881</strain>
    </source>
</reference>
<proteinExistence type="predicted"/>
<gene>
    <name evidence="1" type="ORF">SAMN05443431_102147</name>
</gene>
<dbReference type="InterPro" id="IPR043720">
    <property type="entry name" value="DUF5661"/>
</dbReference>
<dbReference type="Proteomes" id="UP000199559">
    <property type="component" value="Unassembled WGS sequence"/>
</dbReference>
<dbReference type="EMBL" id="FORM01000002">
    <property type="protein sequence ID" value="SFI76936.1"/>
    <property type="molecule type" value="Genomic_DNA"/>
</dbReference>
<accession>A0A1I3KWX4</accession>
<dbReference type="RefSeq" id="WP_090837643.1">
    <property type="nucleotide sequence ID" value="NZ_CANLBQ010000002.1"/>
</dbReference>
<sequence>MKKVNTQQAKEIGDSLGIQWKDIQLDEFTKGINVEFEHGTRYPETNVTNNDKALTGKIAWAHLKEFPDYYTRLEKMENEAEAYWSKKE</sequence>
<protein>
    <submittedName>
        <fullName evidence="1">Uncharacterized protein</fullName>
    </submittedName>
</protein>
<dbReference type="Pfam" id="PF18905">
    <property type="entry name" value="DUF5661"/>
    <property type="match status" value="1"/>
</dbReference>
<dbReference type="STRING" id="1144750.SAMN05443431_102147"/>
<evidence type="ECO:0000313" key="1">
    <source>
        <dbReference type="EMBL" id="SFI76936.1"/>
    </source>
</evidence>
<dbReference type="AlphaFoldDB" id="A0A1I3KWX4"/>